<dbReference type="EMBL" id="JACDXJ010000002">
    <property type="protein sequence ID" value="MBA1159103.1"/>
    <property type="molecule type" value="Genomic_DNA"/>
</dbReference>
<sequence length="175" mass="18987">MEAIARAAAGKGTLYIYFKGKDELFTSLIAAYQTRSLEETFRGLNEASGLRGNLETLTQNYLDRVRDPENLALLRVVVGASAKFPSPGRAFYQTGMQPPVRRLAQYLKDNASSGAASAWDAELAAVQFFAFLRASVAIPMLIAHEPLPSQQRYSAIVAQAMGTLLRDLGNVSADA</sequence>
<dbReference type="SUPFAM" id="SSF46689">
    <property type="entry name" value="Homeodomain-like"/>
    <property type="match status" value="1"/>
</dbReference>
<dbReference type="InterPro" id="IPR039536">
    <property type="entry name" value="TetR_C_Proteobacteria"/>
</dbReference>
<evidence type="ECO:0000313" key="4">
    <source>
        <dbReference type="Proteomes" id="UP000572984"/>
    </source>
</evidence>
<dbReference type="InterPro" id="IPR009057">
    <property type="entry name" value="Homeodomain-like_sf"/>
</dbReference>
<name>A0A838BW42_9HYPH</name>
<evidence type="ECO:0000259" key="2">
    <source>
        <dbReference type="Pfam" id="PF14246"/>
    </source>
</evidence>
<dbReference type="GO" id="GO:0000976">
    <property type="term" value="F:transcription cis-regulatory region binding"/>
    <property type="evidence" value="ECO:0007669"/>
    <property type="project" value="TreeGrafter"/>
</dbReference>
<evidence type="ECO:0000256" key="1">
    <source>
        <dbReference type="ARBA" id="ARBA00023125"/>
    </source>
</evidence>
<dbReference type="PANTHER" id="PTHR30055">
    <property type="entry name" value="HTH-TYPE TRANSCRIPTIONAL REGULATOR RUTR"/>
    <property type="match status" value="1"/>
</dbReference>
<dbReference type="AlphaFoldDB" id="A0A838BW42"/>
<gene>
    <name evidence="3" type="ORF">H0S73_23740</name>
</gene>
<accession>A0A838BW42</accession>
<comment type="caution">
    <text evidence="3">The sequence shown here is derived from an EMBL/GenBank/DDBJ whole genome shotgun (WGS) entry which is preliminary data.</text>
</comment>
<dbReference type="Gene3D" id="1.10.357.10">
    <property type="entry name" value="Tetracycline Repressor, domain 2"/>
    <property type="match status" value="1"/>
</dbReference>
<dbReference type="InterPro" id="IPR036271">
    <property type="entry name" value="Tet_transcr_reg_TetR-rel_C_sf"/>
</dbReference>
<proteinExistence type="predicted"/>
<protein>
    <submittedName>
        <fullName evidence="3">TetR/AcrR family transcriptional regulator C-terminal domain-containing protein</fullName>
    </submittedName>
</protein>
<dbReference type="InterPro" id="IPR050109">
    <property type="entry name" value="HTH-type_TetR-like_transc_reg"/>
</dbReference>
<dbReference type="RefSeq" id="WP_181054713.1">
    <property type="nucleotide sequence ID" value="NZ_JACDXJ010000002.1"/>
</dbReference>
<dbReference type="Pfam" id="PF14246">
    <property type="entry name" value="TetR_C_7"/>
    <property type="match status" value="1"/>
</dbReference>
<evidence type="ECO:0000313" key="3">
    <source>
        <dbReference type="EMBL" id="MBA1159103.1"/>
    </source>
</evidence>
<reference evidence="3 4" key="1">
    <citation type="submission" date="2020-07" db="EMBL/GenBank/DDBJ databases">
        <title>Draft genome and description of Microvirga mediterraneensis Marseille-Q2068 sp. nov.</title>
        <authorList>
            <person name="Boxberger M."/>
        </authorList>
    </citation>
    <scope>NUCLEOTIDE SEQUENCE [LARGE SCALE GENOMIC DNA]</scope>
    <source>
        <strain evidence="3 4">Marseille-Q2068</strain>
    </source>
</reference>
<dbReference type="GO" id="GO:0003700">
    <property type="term" value="F:DNA-binding transcription factor activity"/>
    <property type="evidence" value="ECO:0007669"/>
    <property type="project" value="TreeGrafter"/>
</dbReference>
<organism evidence="3 4">
    <name type="scientific">Microvirga mediterraneensis</name>
    <dbReference type="NCBI Taxonomy" id="2754695"/>
    <lineage>
        <taxon>Bacteria</taxon>
        <taxon>Pseudomonadati</taxon>
        <taxon>Pseudomonadota</taxon>
        <taxon>Alphaproteobacteria</taxon>
        <taxon>Hyphomicrobiales</taxon>
        <taxon>Methylobacteriaceae</taxon>
        <taxon>Microvirga</taxon>
    </lineage>
</organism>
<dbReference type="PANTHER" id="PTHR30055:SF146">
    <property type="entry name" value="HTH-TYPE TRANSCRIPTIONAL DUAL REGULATOR CECR"/>
    <property type="match status" value="1"/>
</dbReference>
<dbReference type="SUPFAM" id="SSF48498">
    <property type="entry name" value="Tetracyclin repressor-like, C-terminal domain"/>
    <property type="match status" value="1"/>
</dbReference>
<dbReference type="Proteomes" id="UP000572984">
    <property type="component" value="Unassembled WGS sequence"/>
</dbReference>
<keyword evidence="4" id="KW-1185">Reference proteome</keyword>
<keyword evidence="1" id="KW-0238">DNA-binding</keyword>
<feature type="domain" description="Transcriptional regulator TetR C-terminal Proteobacteria type" evidence="2">
    <location>
        <begin position="53"/>
        <end position="166"/>
    </location>
</feature>